<dbReference type="Gene3D" id="3.30.1230.10">
    <property type="entry name" value="YlxR-like"/>
    <property type="match status" value="1"/>
</dbReference>
<reference evidence="2" key="2">
    <citation type="journal article" date="2021" name="PeerJ">
        <title>Extensive microbial diversity within the chicken gut microbiome revealed by metagenomics and culture.</title>
        <authorList>
            <person name="Gilroy R."/>
            <person name="Ravi A."/>
            <person name="Getino M."/>
            <person name="Pursley I."/>
            <person name="Horton D.L."/>
            <person name="Alikhan N.F."/>
            <person name="Baker D."/>
            <person name="Gharbi K."/>
            <person name="Hall N."/>
            <person name="Watson M."/>
            <person name="Adriaenssens E.M."/>
            <person name="Foster-Nyarko E."/>
            <person name="Jarju S."/>
            <person name="Secka A."/>
            <person name="Antonio M."/>
            <person name="Oren A."/>
            <person name="Chaudhuri R.R."/>
            <person name="La Ragione R."/>
            <person name="Hildebrand F."/>
            <person name="Pallen M.J."/>
        </authorList>
    </citation>
    <scope>NUCLEOTIDE SEQUENCE</scope>
    <source>
        <strain evidence="2">23406</strain>
    </source>
</reference>
<protein>
    <submittedName>
        <fullName evidence="2">YlxR family protein</fullName>
    </submittedName>
</protein>
<dbReference type="PANTHER" id="PTHR34215:SF1">
    <property type="entry name" value="YLXR DOMAIN-CONTAINING PROTEIN"/>
    <property type="match status" value="1"/>
</dbReference>
<evidence type="ECO:0000259" key="1">
    <source>
        <dbReference type="Pfam" id="PF04296"/>
    </source>
</evidence>
<dbReference type="PANTHER" id="PTHR34215">
    <property type="entry name" value="BLL0784 PROTEIN"/>
    <property type="match status" value="1"/>
</dbReference>
<sequence>MPLRMCCVCREMHPKQELIRIVTQKDGSIFPDATGKAPGRGLYVCRRESCIETCCRKRVLNKVLHTVVSEEVYESIQRASQQT</sequence>
<dbReference type="CDD" id="cd00279">
    <property type="entry name" value="YlxR"/>
    <property type="match status" value="1"/>
</dbReference>
<evidence type="ECO:0000313" key="2">
    <source>
        <dbReference type="EMBL" id="HIV00075.1"/>
    </source>
</evidence>
<dbReference type="SUPFAM" id="SSF64376">
    <property type="entry name" value="YlxR-like"/>
    <property type="match status" value="1"/>
</dbReference>
<evidence type="ECO:0000313" key="3">
    <source>
        <dbReference type="Proteomes" id="UP000886891"/>
    </source>
</evidence>
<proteinExistence type="predicted"/>
<organism evidence="2 3">
    <name type="scientific">Candidatus Stercoripulliclostridium merdipullorum</name>
    <dbReference type="NCBI Taxonomy" id="2840952"/>
    <lineage>
        <taxon>Bacteria</taxon>
        <taxon>Bacillati</taxon>
        <taxon>Bacillota</taxon>
        <taxon>Clostridia</taxon>
        <taxon>Eubacteriales</taxon>
        <taxon>Candidatus Stercoripulliclostridium</taxon>
    </lineage>
</organism>
<dbReference type="InterPro" id="IPR007393">
    <property type="entry name" value="YlxR_dom"/>
</dbReference>
<dbReference type="Proteomes" id="UP000886891">
    <property type="component" value="Unassembled WGS sequence"/>
</dbReference>
<name>A0A9D1NBQ5_9FIRM</name>
<gene>
    <name evidence="2" type="ORF">IAB14_03040</name>
</gene>
<dbReference type="EMBL" id="DVOH01000022">
    <property type="protein sequence ID" value="HIV00075.1"/>
    <property type="molecule type" value="Genomic_DNA"/>
</dbReference>
<reference evidence="2" key="1">
    <citation type="submission" date="2020-10" db="EMBL/GenBank/DDBJ databases">
        <authorList>
            <person name="Gilroy R."/>
        </authorList>
    </citation>
    <scope>NUCLEOTIDE SEQUENCE</scope>
    <source>
        <strain evidence="2">23406</strain>
    </source>
</reference>
<feature type="domain" description="YlxR" evidence="1">
    <location>
        <begin position="4"/>
        <end position="77"/>
    </location>
</feature>
<dbReference type="InterPro" id="IPR037465">
    <property type="entry name" value="YlxR"/>
</dbReference>
<comment type="caution">
    <text evidence="2">The sequence shown here is derived from an EMBL/GenBank/DDBJ whole genome shotgun (WGS) entry which is preliminary data.</text>
</comment>
<dbReference type="AlphaFoldDB" id="A0A9D1NBQ5"/>
<dbReference type="Pfam" id="PF04296">
    <property type="entry name" value="YlxR"/>
    <property type="match status" value="1"/>
</dbReference>
<dbReference type="NCBIfam" id="NF047356">
    <property type="entry name" value="RNA_bind_RnpM"/>
    <property type="match status" value="1"/>
</dbReference>
<accession>A0A9D1NBQ5</accession>
<dbReference type="InterPro" id="IPR035931">
    <property type="entry name" value="YlxR-like_sf"/>
</dbReference>